<feature type="chain" id="PRO_5032377761" description="Protein kinase domain-containing protein" evidence="12">
    <location>
        <begin position="25"/>
        <end position="685"/>
    </location>
</feature>
<reference evidence="14" key="1">
    <citation type="submission" date="2019-11" db="EMBL/GenBank/DDBJ databases">
        <authorList>
            <person name="Liu Y."/>
            <person name="Hou J."/>
            <person name="Li T.-Q."/>
            <person name="Guan C.-H."/>
            <person name="Wu X."/>
            <person name="Wu H.-Z."/>
            <person name="Ling F."/>
            <person name="Zhang R."/>
            <person name="Shi X.-G."/>
            <person name="Ren J.-P."/>
            <person name="Chen E.-F."/>
            <person name="Sun J.-M."/>
        </authorList>
    </citation>
    <scope>NUCLEOTIDE SEQUENCE</scope>
    <source>
        <strain evidence="14">Adult_tree_wgs_1</strain>
        <tissue evidence="14">Leaves</tissue>
    </source>
</reference>
<dbReference type="Gene3D" id="3.30.200.20">
    <property type="entry name" value="Phosphorylase Kinase, domain 1"/>
    <property type="match status" value="1"/>
</dbReference>
<dbReference type="SUPFAM" id="SSF56112">
    <property type="entry name" value="Protein kinase-like (PK-like)"/>
    <property type="match status" value="1"/>
</dbReference>
<protein>
    <recommendedName>
        <fullName evidence="13">Protein kinase domain-containing protein</fullName>
    </recommendedName>
</protein>
<dbReference type="Pfam" id="PF08263">
    <property type="entry name" value="LRRNT_2"/>
    <property type="match status" value="1"/>
</dbReference>
<evidence type="ECO:0000256" key="7">
    <source>
        <dbReference type="ARBA" id="ARBA00022989"/>
    </source>
</evidence>
<dbReference type="PANTHER" id="PTHR48007:SF38">
    <property type="entry name" value="LEUCINE-RICH REPEAT PROTEIN KINASE FAMILY PROTEIN"/>
    <property type="match status" value="1"/>
</dbReference>
<evidence type="ECO:0000313" key="15">
    <source>
        <dbReference type="Proteomes" id="UP000626092"/>
    </source>
</evidence>
<dbReference type="InterPro" id="IPR046959">
    <property type="entry name" value="PRK1-6/SRF4-like"/>
</dbReference>
<organism evidence="14 15">
    <name type="scientific">Rhododendron simsii</name>
    <name type="common">Sims's rhododendron</name>
    <dbReference type="NCBI Taxonomy" id="118357"/>
    <lineage>
        <taxon>Eukaryota</taxon>
        <taxon>Viridiplantae</taxon>
        <taxon>Streptophyta</taxon>
        <taxon>Embryophyta</taxon>
        <taxon>Tracheophyta</taxon>
        <taxon>Spermatophyta</taxon>
        <taxon>Magnoliopsida</taxon>
        <taxon>eudicotyledons</taxon>
        <taxon>Gunneridae</taxon>
        <taxon>Pentapetalae</taxon>
        <taxon>asterids</taxon>
        <taxon>Ericales</taxon>
        <taxon>Ericaceae</taxon>
        <taxon>Ericoideae</taxon>
        <taxon>Rhodoreae</taxon>
        <taxon>Rhododendron</taxon>
    </lineage>
</organism>
<evidence type="ECO:0000259" key="13">
    <source>
        <dbReference type="PROSITE" id="PS50011"/>
    </source>
</evidence>
<evidence type="ECO:0000256" key="5">
    <source>
        <dbReference type="ARBA" id="ARBA00022729"/>
    </source>
</evidence>
<dbReference type="Pfam" id="PF00069">
    <property type="entry name" value="Pkinase"/>
    <property type="match status" value="1"/>
</dbReference>
<gene>
    <name evidence="14" type="ORF">RHSIM_Rhsim08G0240900</name>
</gene>
<evidence type="ECO:0000256" key="6">
    <source>
        <dbReference type="ARBA" id="ARBA00022737"/>
    </source>
</evidence>
<keyword evidence="9" id="KW-0675">Receptor</keyword>
<evidence type="ECO:0000256" key="4">
    <source>
        <dbReference type="ARBA" id="ARBA00022692"/>
    </source>
</evidence>
<dbReference type="AlphaFoldDB" id="A0A834GKD0"/>
<keyword evidence="2" id="KW-0597">Phosphoprotein</keyword>
<sequence>MAMVHVVRCFYVFLITTFFPMASSLTELQALVKLKKSFTNAASLDSWGLGTTPCNVNGRPWIGISCENGLVSILSLEDSGFSGSIDIDALLELKGLRVVSFKNNSFSGAIPDFNRLGALKAIFLSENQFSGEIPSDYFANMDSLKKVWFGGNNFSGPIPESLANLNNLTELHLENNQFSGSIPLLEQPTLESLDLSNNLLEGEIPASLNKFNERSFQGNAGLCGENIGTSCNDVADAVPPTGSGDQGNVSGSSSSKTAAGLMAVAVVLLCVMIGAIHVMRQRQKKFNLLGKEDFDDAVEVRSSGASKKDMGSIRKGNGSSRRGSHKGSGGDLVLVNEESGTFGLTDLMKAGAEVLGNGTLGSSYKAMMSNGMTVVVKRIKDMNKLGKEGFEAEVRRLGRLRHQNVLTLLAYHYRKDEKLLINKYVAKGSLLYLLHGDRGLNHAELNWPVRLKIVQGIARGLGYLHTELASANLPHGNLKSSNVLLGPDFEPLLVDYGFSPLVNNAQAVQALLAYKSPEATQTHETSPKCDVYCLGIIILEILTGKFPSQYLNHGKGGIDIVDWVRAAISEGRGAELFDPEIINSRNSLGEMEKLLRIGATCTESDPDQRPEITEAIQWIEDVHVEGVGGQEARTVQVPRQGYAEAAAPESTHLLNVQDGYAGRRLNSIGERSARRTSDSFAFDIS</sequence>
<dbReference type="FunFam" id="3.80.10.10:FF:000383">
    <property type="entry name" value="Leucine-rich repeat receptor protein kinase EMS1"/>
    <property type="match status" value="1"/>
</dbReference>
<keyword evidence="4 11" id="KW-0812">Transmembrane</keyword>
<name>A0A834GKD0_RHOSS</name>
<evidence type="ECO:0000256" key="9">
    <source>
        <dbReference type="ARBA" id="ARBA00023170"/>
    </source>
</evidence>
<comment type="caution">
    <text evidence="14">The sequence shown here is derived from an EMBL/GenBank/DDBJ whole genome shotgun (WGS) entry which is preliminary data.</text>
</comment>
<dbReference type="GO" id="GO:0004672">
    <property type="term" value="F:protein kinase activity"/>
    <property type="evidence" value="ECO:0007669"/>
    <property type="project" value="InterPro"/>
</dbReference>
<dbReference type="InterPro" id="IPR001611">
    <property type="entry name" value="Leu-rich_rpt"/>
</dbReference>
<evidence type="ECO:0000256" key="2">
    <source>
        <dbReference type="ARBA" id="ARBA00022553"/>
    </source>
</evidence>
<keyword evidence="15" id="KW-1185">Reference proteome</keyword>
<dbReference type="InterPro" id="IPR011009">
    <property type="entry name" value="Kinase-like_dom_sf"/>
</dbReference>
<accession>A0A834GKD0</accession>
<keyword evidence="6" id="KW-0677">Repeat</keyword>
<dbReference type="Proteomes" id="UP000626092">
    <property type="component" value="Unassembled WGS sequence"/>
</dbReference>
<keyword evidence="3" id="KW-0433">Leucine-rich repeat</keyword>
<feature type="transmembrane region" description="Helical" evidence="11">
    <location>
        <begin position="258"/>
        <end position="279"/>
    </location>
</feature>
<comment type="subcellular location">
    <subcellularLocation>
        <location evidence="1">Membrane</location>
        <topology evidence="1">Single-pass membrane protein</topology>
    </subcellularLocation>
</comment>
<keyword evidence="5 12" id="KW-0732">Signal</keyword>
<keyword evidence="8 11" id="KW-0472">Membrane</keyword>
<dbReference type="PANTHER" id="PTHR48007">
    <property type="entry name" value="LEUCINE-RICH REPEAT RECEPTOR-LIKE PROTEIN KINASE PXC1"/>
    <property type="match status" value="1"/>
</dbReference>
<proteinExistence type="predicted"/>
<dbReference type="GO" id="GO:0016020">
    <property type="term" value="C:membrane"/>
    <property type="evidence" value="ECO:0007669"/>
    <property type="project" value="UniProtKB-SubCell"/>
</dbReference>
<evidence type="ECO:0000256" key="10">
    <source>
        <dbReference type="SAM" id="MobiDB-lite"/>
    </source>
</evidence>
<dbReference type="FunFam" id="1.10.510.10:FF:000480">
    <property type="entry name" value="Pollen receptor-like kinase 1"/>
    <property type="match status" value="1"/>
</dbReference>
<feature type="domain" description="Protein kinase" evidence="13">
    <location>
        <begin position="349"/>
        <end position="624"/>
    </location>
</feature>
<evidence type="ECO:0000313" key="14">
    <source>
        <dbReference type="EMBL" id="KAF7134474.1"/>
    </source>
</evidence>
<dbReference type="Pfam" id="PF00560">
    <property type="entry name" value="LRR_1"/>
    <property type="match status" value="3"/>
</dbReference>
<dbReference type="Gene3D" id="1.10.510.10">
    <property type="entry name" value="Transferase(Phosphotransferase) domain 1"/>
    <property type="match status" value="1"/>
</dbReference>
<evidence type="ECO:0000256" key="12">
    <source>
        <dbReference type="SAM" id="SignalP"/>
    </source>
</evidence>
<evidence type="ECO:0000256" key="8">
    <source>
        <dbReference type="ARBA" id="ARBA00023136"/>
    </source>
</evidence>
<dbReference type="OrthoDB" id="418615at2759"/>
<dbReference type="GO" id="GO:0005524">
    <property type="term" value="F:ATP binding"/>
    <property type="evidence" value="ECO:0007669"/>
    <property type="project" value="InterPro"/>
</dbReference>
<dbReference type="InterPro" id="IPR000719">
    <property type="entry name" value="Prot_kinase_dom"/>
</dbReference>
<dbReference type="SUPFAM" id="SSF52058">
    <property type="entry name" value="L domain-like"/>
    <property type="match status" value="1"/>
</dbReference>
<dbReference type="InterPro" id="IPR013210">
    <property type="entry name" value="LRR_N_plant-typ"/>
</dbReference>
<feature type="signal peptide" evidence="12">
    <location>
        <begin position="1"/>
        <end position="24"/>
    </location>
</feature>
<feature type="region of interest" description="Disordered" evidence="10">
    <location>
        <begin position="305"/>
        <end position="330"/>
    </location>
</feature>
<dbReference type="PROSITE" id="PS50011">
    <property type="entry name" value="PROTEIN_KINASE_DOM"/>
    <property type="match status" value="1"/>
</dbReference>
<keyword evidence="7 11" id="KW-1133">Transmembrane helix</keyword>
<evidence type="ECO:0000256" key="1">
    <source>
        <dbReference type="ARBA" id="ARBA00004167"/>
    </source>
</evidence>
<evidence type="ECO:0000256" key="3">
    <source>
        <dbReference type="ARBA" id="ARBA00022614"/>
    </source>
</evidence>
<dbReference type="InterPro" id="IPR032675">
    <property type="entry name" value="LRR_dom_sf"/>
</dbReference>
<dbReference type="Gene3D" id="3.80.10.10">
    <property type="entry name" value="Ribonuclease Inhibitor"/>
    <property type="match status" value="2"/>
</dbReference>
<evidence type="ECO:0000256" key="11">
    <source>
        <dbReference type="SAM" id="Phobius"/>
    </source>
</evidence>
<dbReference type="EMBL" id="WJXA01000008">
    <property type="protein sequence ID" value="KAF7134474.1"/>
    <property type="molecule type" value="Genomic_DNA"/>
</dbReference>